<accession>A0A853A5M9</accession>
<protein>
    <recommendedName>
        <fullName evidence="3">SUKH-3 domain containing protein</fullName>
    </recommendedName>
</protein>
<evidence type="ECO:0000313" key="2">
    <source>
        <dbReference type="Proteomes" id="UP000567795"/>
    </source>
</evidence>
<gene>
    <name evidence="1" type="ORF">FHU37_002934</name>
</gene>
<dbReference type="Proteomes" id="UP000567795">
    <property type="component" value="Unassembled WGS sequence"/>
</dbReference>
<dbReference type="InterPro" id="IPR025850">
    <property type="entry name" value="SUKH-3"/>
</dbReference>
<evidence type="ECO:0000313" key="1">
    <source>
        <dbReference type="EMBL" id="NYI05991.1"/>
    </source>
</evidence>
<dbReference type="AlphaFoldDB" id="A0A853A5M9"/>
<comment type="caution">
    <text evidence="1">The sequence shown here is derived from an EMBL/GenBank/DDBJ whole genome shotgun (WGS) entry which is preliminary data.</text>
</comment>
<evidence type="ECO:0008006" key="3">
    <source>
        <dbReference type="Google" id="ProtNLM"/>
    </source>
</evidence>
<reference evidence="1 2" key="1">
    <citation type="submission" date="2020-07" db="EMBL/GenBank/DDBJ databases">
        <title>Sequencing the genomes of 1000 actinobacteria strains.</title>
        <authorList>
            <person name="Klenk H.-P."/>
        </authorList>
    </citation>
    <scope>NUCLEOTIDE SEQUENCE [LARGE SCALE GENOMIC DNA]</scope>
    <source>
        <strain evidence="1 2">DSM 42178</strain>
    </source>
</reference>
<dbReference type="EMBL" id="JACBZD010000001">
    <property type="protein sequence ID" value="NYI05991.1"/>
    <property type="molecule type" value="Genomic_DNA"/>
</dbReference>
<dbReference type="Pfam" id="PF14433">
    <property type="entry name" value="SUKH-3"/>
    <property type="match status" value="1"/>
</dbReference>
<proteinExistence type="predicted"/>
<name>A0A853A5M9_9ACTN</name>
<sequence>MGDDTMQREETAPTGTVPEEAATALLDAGWLPGRRNMHQAEHWADRLAAHTSADGYRHSLFAAAVEAWAEYGGVHVTLTGPGIEVARTPFVIDPLLGLHLPRTLTDLGRALGTQLAPLGAELVPDAGTGPDAVRAHLAIDASGAVHSLDHTGDWFLGDTTHQALAALICGTRPHRLPTSG</sequence>
<organism evidence="1 2">
    <name type="scientific">Allostreptomyces psammosilenae</name>
    <dbReference type="NCBI Taxonomy" id="1892865"/>
    <lineage>
        <taxon>Bacteria</taxon>
        <taxon>Bacillati</taxon>
        <taxon>Actinomycetota</taxon>
        <taxon>Actinomycetes</taxon>
        <taxon>Kitasatosporales</taxon>
        <taxon>Streptomycetaceae</taxon>
        <taxon>Allostreptomyces</taxon>
    </lineage>
</organism>
<keyword evidence="2" id="KW-1185">Reference proteome</keyword>